<name>A0A5B7IBE4_PORTR</name>
<feature type="transmembrane region" description="Helical" evidence="1">
    <location>
        <begin position="7"/>
        <end position="33"/>
    </location>
</feature>
<evidence type="ECO:0000256" key="1">
    <source>
        <dbReference type="SAM" id="Phobius"/>
    </source>
</evidence>
<comment type="caution">
    <text evidence="2">The sequence shown here is derived from an EMBL/GenBank/DDBJ whole genome shotgun (WGS) entry which is preliminary data.</text>
</comment>
<dbReference type="AlphaFoldDB" id="A0A5B7IBE4"/>
<organism evidence="2 3">
    <name type="scientific">Portunus trituberculatus</name>
    <name type="common">Swimming crab</name>
    <name type="synonym">Neptunus trituberculatus</name>
    <dbReference type="NCBI Taxonomy" id="210409"/>
    <lineage>
        <taxon>Eukaryota</taxon>
        <taxon>Metazoa</taxon>
        <taxon>Ecdysozoa</taxon>
        <taxon>Arthropoda</taxon>
        <taxon>Crustacea</taxon>
        <taxon>Multicrustacea</taxon>
        <taxon>Malacostraca</taxon>
        <taxon>Eumalacostraca</taxon>
        <taxon>Eucarida</taxon>
        <taxon>Decapoda</taxon>
        <taxon>Pleocyemata</taxon>
        <taxon>Brachyura</taxon>
        <taxon>Eubrachyura</taxon>
        <taxon>Portunoidea</taxon>
        <taxon>Portunidae</taxon>
        <taxon>Portuninae</taxon>
        <taxon>Portunus</taxon>
    </lineage>
</organism>
<protein>
    <submittedName>
        <fullName evidence="2">Uncharacterized protein</fullName>
    </submittedName>
</protein>
<keyword evidence="3" id="KW-1185">Reference proteome</keyword>
<sequence length="101" mass="11603">MRNTTTTITIIITIIITTTTTIIITTTITITIITTTTYTTITTTITTTSVKAMRRFQDMYPIFSAISPCPIRELACKWAFLFTFLFTLFQFSLLTYKKHQQ</sequence>
<feature type="transmembrane region" description="Helical" evidence="1">
    <location>
        <begin position="78"/>
        <end position="96"/>
    </location>
</feature>
<keyword evidence="1" id="KW-0812">Transmembrane</keyword>
<proteinExistence type="predicted"/>
<evidence type="ECO:0000313" key="3">
    <source>
        <dbReference type="Proteomes" id="UP000324222"/>
    </source>
</evidence>
<reference evidence="2 3" key="1">
    <citation type="submission" date="2019-05" db="EMBL/GenBank/DDBJ databases">
        <title>Another draft genome of Portunus trituberculatus and its Hox gene families provides insights of decapod evolution.</title>
        <authorList>
            <person name="Jeong J.-H."/>
            <person name="Song I."/>
            <person name="Kim S."/>
            <person name="Choi T."/>
            <person name="Kim D."/>
            <person name="Ryu S."/>
            <person name="Kim W."/>
        </authorList>
    </citation>
    <scope>NUCLEOTIDE SEQUENCE [LARGE SCALE GENOMIC DNA]</scope>
    <source>
        <tissue evidence="2">Muscle</tissue>
    </source>
</reference>
<dbReference type="Proteomes" id="UP000324222">
    <property type="component" value="Unassembled WGS sequence"/>
</dbReference>
<keyword evidence="1" id="KW-0472">Membrane</keyword>
<accession>A0A5B7IBE4</accession>
<keyword evidence="1" id="KW-1133">Transmembrane helix</keyword>
<gene>
    <name evidence="2" type="ORF">E2C01_073742</name>
</gene>
<evidence type="ECO:0000313" key="2">
    <source>
        <dbReference type="EMBL" id="MPC79226.1"/>
    </source>
</evidence>
<dbReference type="EMBL" id="VSRR010050572">
    <property type="protein sequence ID" value="MPC79226.1"/>
    <property type="molecule type" value="Genomic_DNA"/>
</dbReference>